<dbReference type="CDD" id="cd01949">
    <property type="entry name" value="GGDEF"/>
    <property type="match status" value="1"/>
</dbReference>
<feature type="domain" description="EAL" evidence="2">
    <location>
        <begin position="410"/>
        <end position="647"/>
    </location>
</feature>
<dbReference type="InterPro" id="IPR000160">
    <property type="entry name" value="GGDEF_dom"/>
</dbReference>
<dbReference type="AlphaFoldDB" id="A0A6N4E5Y3"/>
<evidence type="ECO:0008006" key="6">
    <source>
        <dbReference type="Google" id="ProtNLM"/>
    </source>
</evidence>
<dbReference type="InterPro" id="IPR043128">
    <property type="entry name" value="Rev_trsase/Diguanyl_cyclase"/>
</dbReference>
<dbReference type="InterPro" id="IPR035919">
    <property type="entry name" value="EAL_sf"/>
</dbReference>
<dbReference type="InterPro" id="IPR042461">
    <property type="entry name" value="LapD_MoxY_peri_C"/>
</dbReference>
<comment type="caution">
    <text evidence="4">The sequence shown here is derived from an EMBL/GenBank/DDBJ whole genome shotgun (WGS) entry which is preliminary data.</text>
</comment>
<feature type="transmembrane region" description="Helical" evidence="1">
    <location>
        <begin position="7"/>
        <end position="27"/>
    </location>
</feature>
<feature type="domain" description="GGDEF" evidence="3">
    <location>
        <begin position="266"/>
        <end position="399"/>
    </location>
</feature>
<dbReference type="SUPFAM" id="SSF141868">
    <property type="entry name" value="EAL domain-like"/>
    <property type="match status" value="1"/>
</dbReference>
<dbReference type="SMART" id="SM00267">
    <property type="entry name" value="GGDEF"/>
    <property type="match status" value="1"/>
</dbReference>
<dbReference type="SMART" id="SM00052">
    <property type="entry name" value="EAL"/>
    <property type="match status" value="1"/>
</dbReference>
<dbReference type="Proteomes" id="UP000250928">
    <property type="component" value="Unassembled WGS sequence"/>
</dbReference>
<dbReference type="InterPro" id="IPR029787">
    <property type="entry name" value="Nucleotide_cyclase"/>
</dbReference>
<name>A0A6N4E5Y3_9GAMM</name>
<accession>A0A6N4E5Y3</accession>
<evidence type="ECO:0000313" key="4">
    <source>
        <dbReference type="EMBL" id="PUE05272.1"/>
    </source>
</evidence>
<feature type="transmembrane region" description="Helical" evidence="1">
    <location>
        <begin position="153"/>
        <end position="174"/>
    </location>
</feature>
<dbReference type="GO" id="GO:0071111">
    <property type="term" value="F:cyclic-guanylate-specific phosphodiesterase activity"/>
    <property type="evidence" value="ECO:0007669"/>
    <property type="project" value="InterPro"/>
</dbReference>
<dbReference type="Gene3D" id="6.20.270.20">
    <property type="entry name" value="LapD/MoxY periplasmic domain"/>
    <property type="match status" value="1"/>
</dbReference>
<evidence type="ECO:0000259" key="3">
    <source>
        <dbReference type="PROSITE" id="PS50887"/>
    </source>
</evidence>
<keyword evidence="1" id="KW-0472">Membrane</keyword>
<reference evidence="4 5" key="1">
    <citation type="submission" date="2018-01" db="EMBL/GenBank/DDBJ databases">
        <title>Novel co-symbiosis in the lucinid bivalve Phacoides pectinatus.</title>
        <authorList>
            <person name="Lim S.J."/>
            <person name="Davis B.G."/>
            <person name="Gill D.E."/>
            <person name="Engel A.S."/>
            <person name="Anderson L.C."/>
            <person name="Campbell B.J."/>
        </authorList>
    </citation>
    <scope>NUCLEOTIDE SEQUENCE [LARGE SCALE GENOMIC DNA]</scope>
    <source>
        <strain evidence="4">N3_P5</strain>
    </source>
</reference>
<keyword evidence="1" id="KW-1133">Transmembrane helix</keyword>
<proteinExistence type="predicted"/>
<dbReference type="Pfam" id="PF16448">
    <property type="entry name" value="LapD_MoxY_N"/>
    <property type="match status" value="1"/>
</dbReference>
<dbReference type="Pfam" id="PF00990">
    <property type="entry name" value="GGDEF"/>
    <property type="match status" value="1"/>
</dbReference>
<dbReference type="Gene3D" id="3.20.20.450">
    <property type="entry name" value="EAL domain"/>
    <property type="match status" value="1"/>
</dbReference>
<dbReference type="InterPro" id="IPR001633">
    <property type="entry name" value="EAL_dom"/>
</dbReference>
<gene>
    <name evidence="4" type="ORF">C3L24_01535</name>
</gene>
<evidence type="ECO:0000313" key="5">
    <source>
        <dbReference type="Proteomes" id="UP000250928"/>
    </source>
</evidence>
<dbReference type="EMBL" id="PQCO01000089">
    <property type="protein sequence ID" value="PUE05272.1"/>
    <property type="molecule type" value="Genomic_DNA"/>
</dbReference>
<dbReference type="InterPro" id="IPR032244">
    <property type="entry name" value="LapD_MoxY_N"/>
</dbReference>
<dbReference type="PROSITE" id="PS50887">
    <property type="entry name" value="GGDEF"/>
    <property type="match status" value="1"/>
</dbReference>
<dbReference type="PANTHER" id="PTHR33121">
    <property type="entry name" value="CYCLIC DI-GMP PHOSPHODIESTERASE PDEF"/>
    <property type="match status" value="1"/>
</dbReference>
<dbReference type="Pfam" id="PF00563">
    <property type="entry name" value="EAL"/>
    <property type="match status" value="1"/>
</dbReference>
<dbReference type="CDD" id="cd01948">
    <property type="entry name" value="EAL"/>
    <property type="match status" value="1"/>
</dbReference>
<dbReference type="SUPFAM" id="SSF55073">
    <property type="entry name" value="Nucleotide cyclase"/>
    <property type="match status" value="1"/>
</dbReference>
<evidence type="ECO:0000256" key="1">
    <source>
        <dbReference type="SAM" id="Phobius"/>
    </source>
</evidence>
<sequence length="647" mass="72119">MTLSKQLIVLIATLLLVVFVGTFLISVQNTRAYLQNQLESHAQDAATSLGLSISSHLGDGDLAMVTSMTDAIFDRGFYRMVRVEDMQGKPLVDRILPVRIDGVPDWFIERLPLVTPVGEAVVMSGWVQAGVVKVRSHPGYAYDQLWKNAEETFWWFVSSAAMLLLAGIALLHWVMKPLKDVEWQANSICNREFPVIEPLPRTLDLRRIVEAMNRMSTKVRRMLDELESLAAGLRRQAHEHPVTGLANKARFMATLDELTASPEECATGVLALVQLKAFKQFNERHGYQAGDELLVGLGSALAEVSRAYPACQLAHLSGADFGLFVQNAAIDEMEPLAARLSSALAGLYAEGKPLDRDVGHVGLAFYNGRQRPGELFAEADMALRAAQGKGANGWQLSTPETMDRRQIRGAMQWRAFIEQSLAENRLVLQFQPVFDCRRTLLHHEVLVRIAEEGKKELMSAGVFMPQAESAGMTMAIDQVVIRKVLTRLSLDEPDTRYAVNIAPSTLRAPGFSVWLEGQLEEFSGVAGRIVFEMPEYGAVAMLDRVRELIELLERFGSQFSIDHFGRSVSSFAYLRSVKAHYLKIDGSYMRGLDQERDNRFFVQALAEIAHGLEIRVIGESIESEAVWELLPQLNLDGGQGYYLGRPR</sequence>
<evidence type="ECO:0000259" key="2">
    <source>
        <dbReference type="PROSITE" id="PS50883"/>
    </source>
</evidence>
<keyword evidence="1" id="KW-0812">Transmembrane</keyword>
<organism evidence="4 5">
    <name type="scientific">Candidatus Sedimenticola endophacoides</name>
    <dbReference type="NCBI Taxonomy" id="2548426"/>
    <lineage>
        <taxon>Bacteria</taxon>
        <taxon>Pseudomonadati</taxon>
        <taxon>Pseudomonadota</taxon>
        <taxon>Gammaproteobacteria</taxon>
        <taxon>Chromatiales</taxon>
        <taxon>Sedimenticolaceae</taxon>
        <taxon>Sedimenticola</taxon>
    </lineage>
</organism>
<dbReference type="InterPro" id="IPR050706">
    <property type="entry name" value="Cyclic-di-GMP_PDE-like"/>
</dbReference>
<dbReference type="Gene3D" id="3.30.110.200">
    <property type="match status" value="1"/>
</dbReference>
<protein>
    <recommendedName>
        <fullName evidence="6">GGDEF domain-containing protein</fullName>
    </recommendedName>
</protein>
<dbReference type="Gene3D" id="3.30.70.270">
    <property type="match status" value="1"/>
</dbReference>
<dbReference type="NCBIfam" id="TIGR00254">
    <property type="entry name" value="GGDEF"/>
    <property type="match status" value="1"/>
</dbReference>
<dbReference type="PROSITE" id="PS50883">
    <property type="entry name" value="EAL"/>
    <property type="match status" value="1"/>
</dbReference>
<dbReference type="PANTHER" id="PTHR33121:SF79">
    <property type="entry name" value="CYCLIC DI-GMP PHOSPHODIESTERASE PDED-RELATED"/>
    <property type="match status" value="1"/>
</dbReference>